<keyword evidence="2" id="KW-1185">Reference proteome</keyword>
<dbReference type="Gene3D" id="3.10.20.30">
    <property type="match status" value="1"/>
</dbReference>
<dbReference type="Pfam" id="PF02391">
    <property type="entry name" value="MoaE"/>
    <property type="match status" value="1"/>
</dbReference>
<dbReference type="CDD" id="cd00756">
    <property type="entry name" value="MoaE"/>
    <property type="match status" value="1"/>
</dbReference>
<evidence type="ECO:0000313" key="1">
    <source>
        <dbReference type="EMBL" id="SNB72906.1"/>
    </source>
</evidence>
<protein>
    <submittedName>
        <fullName evidence="1">Molybdopterin synthase catalytic subunit</fullName>
    </submittedName>
</protein>
<dbReference type="SUPFAM" id="SSF54285">
    <property type="entry name" value="MoaD/ThiS"/>
    <property type="match status" value="1"/>
</dbReference>
<dbReference type="SUPFAM" id="SSF54690">
    <property type="entry name" value="Molybdopterin synthase subunit MoaE"/>
    <property type="match status" value="1"/>
</dbReference>
<dbReference type="InParanoid" id="A0A212RK95"/>
<dbReference type="PANTHER" id="PTHR23404">
    <property type="entry name" value="MOLYBDOPTERIN SYNTHASE RELATED"/>
    <property type="match status" value="1"/>
</dbReference>
<dbReference type="OrthoDB" id="9803224at2"/>
<organism evidence="1 2">
    <name type="scientific">Thermoflexus hugenholtzii JAD2</name>
    <dbReference type="NCBI Taxonomy" id="877466"/>
    <lineage>
        <taxon>Bacteria</taxon>
        <taxon>Bacillati</taxon>
        <taxon>Chloroflexota</taxon>
        <taxon>Thermoflexia</taxon>
        <taxon>Thermoflexales</taxon>
        <taxon>Thermoflexaceae</taxon>
        <taxon>Thermoflexus</taxon>
    </lineage>
</organism>
<sequence>MEMEVQVRLFATLKDRAGREVITVRLPDGASVADLLRAVAEAYPSLQPYLPSTVVAINHEFAFPEDDVRPGDEVALFPPVSGGGEDPEPPEVIALTAEPIDLNALVRAVTTPRTGAVALFVGVVRGEEGDRQVEALEYEAYRPMAEAKMRQVLAEIRARWPLACGIALVQRIGRMAVGEVTVAVAVSAGHRHEGIFEAARYGIDRLKEIVPIWKKERGPHGELWIEGHYHPSPADVSPPSS</sequence>
<dbReference type="InterPro" id="IPR036563">
    <property type="entry name" value="MoaE_sf"/>
</dbReference>
<dbReference type="InterPro" id="IPR003749">
    <property type="entry name" value="ThiS/MoaD-like"/>
</dbReference>
<dbReference type="AlphaFoldDB" id="A0A212RK95"/>
<reference evidence="2" key="1">
    <citation type="submission" date="2017-06" db="EMBL/GenBank/DDBJ databases">
        <authorList>
            <person name="Varghese N."/>
            <person name="Submissions S."/>
        </authorList>
    </citation>
    <scope>NUCLEOTIDE SEQUENCE [LARGE SCALE GENOMIC DNA]</scope>
    <source>
        <strain evidence="2">JAD2</strain>
    </source>
</reference>
<dbReference type="Proteomes" id="UP000197025">
    <property type="component" value="Unassembled WGS sequence"/>
</dbReference>
<dbReference type="Pfam" id="PF02597">
    <property type="entry name" value="ThiS"/>
    <property type="match status" value="1"/>
</dbReference>
<proteinExistence type="predicted"/>
<dbReference type="Gene3D" id="3.90.1170.40">
    <property type="entry name" value="Molybdopterin biosynthesis MoaE subunit"/>
    <property type="match status" value="1"/>
</dbReference>
<dbReference type="InterPro" id="IPR016155">
    <property type="entry name" value="Mopterin_synth/thiamin_S_b"/>
</dbReference>
<evidence type="ECO:0000313" key="2">
    <source>
        <dbReference type="Proteomes" id="UP000197025"/>
    </source>
</evidence>
<dbReference type="FunCoup" id="A0A212RK95">
    <property type="interactions" value="368"/>
</dbReference>
<gene>
    <name evidence="1" type="ORF">SAMN02746019_00016760</name>
</gene>
<accession>A0A212RK95</accession>
<dbReference type="InterPro" id="IPR003448">
    <property type="entry name" value="Mopterin_biosynth_MoaE"/>
</dbReference>
<dbReference type="EMBL" id="FYEK01000066">
    <property type="protein sequence ID" value="SNB72906.1"/>
    <property type="molecule type" value="Genomic_DNA"/>
</dbReference>
<dbReference type="CDD" id="cd00754">
    <property type="entry name" value="Ubl_MoaD"/>
    <property type="match status" value="1"/>
</dbReference>
<dbReference type="RefSeq" id="WP_088572115.1">
    <property type="nucleotide sequence ID" value="NZ_FYEK01000066.1"/>
</dbReference>
<name>A0A212RK95_9CHLR</name>
<dbReference type="GO" id="GO:0006777">
    <property type="term" value="P:Mo-molybdopterin cofactor biosynthetic process"/>
    <property type="evidence" value="ECO:0007669"/>
    <property type="project" value="InterPro"/>
</dbReference>
<dbReference type="InterPro" id="IPR012675">
    <property type="entry name" value="Beta-grasp_dom_sf"/>
</dbReference>